<protein>
    <submittedName>
        <fullName evidence="1">8731_t:CDS:1</fullName>
    </submittedName>
</protein>
<organism evidence="1 2">
    <name type="scientific">Gigaspora margarita</name>
    <dbReference type="NCBI Taxonomy" id="4874"/>
    <lineage>
        <taxon>Eukaryota</taxon>
        <taxon>Fungi</taxon>
        <taxon>Fungi incertae sedis</taxon>
        <taxon>Mucoromycota</taxon>
        <taxon>Glomeromycotina</taxon>
        <taxon>Glomeromycetes</taxon>
        <taxon>Diversisporales</taxon>
        <taxon>Gigasporaceae</taxon>
        <taxon>Gigaspora</taxon>
    </lineage>
</organism>
<evidence type="ECO:0000313" key="2">
    <source>
        <dbReference type="Proteomes" id="UP000789901"/>
    </source>
</evidence>
<name>A0ABN7X064_GIGMA</name>
<feature type="non-terminal residue" evidence="1">
    <location>
        <position position="70"/>
    </location>
</feature>
<accession>A0ABN7X064</accession>
<dbReference type="EMBL" id="CAJVQB010076495">
    <property type="protein sequence ID" value="CAG8844603.1"/>
    <property type="molecule type" value="Genomic_DNA"/>
</dbReference>
<sequence length="70" mass="8011">NFKNFVQLISVIDIRDIVIKNKKCKEASKILINLHVQKTEVQPHSNLDIIKTFARNLISGLNIEITKSPK</sequence>
<proteinExistence type="predicted"/>
<gene>
    <name evidence="1" type="ORF">GMARGA_LOCUS37188</name>
</gene>
<reference evidence="1 2" key="1">
    <citation type="submission" date="2021-06" db="EMBL/GenBank/DDBJ databases">
        <authorList>
            <person name="Kallberg Y."/>
            <person name="Tangrot J."/>
            <person name="Rosling A."/>
        </authorList>
    </citation>
    <scope>NUCLEOTIDE SEQUENCE [LARGE SCALE GENOMIC DNA]</scope>
    <source>
        <strain evidence="1 2">120-4 pot B 10/14</strain>
    </source>
</reference>
<comment type="caution">
    <text evidence="1">The sequence shown here is derived from an EMBL/GenBank/DDBJ whole genome shotgun (WGS) entry which is preliminary data.</text>
</comment>
<dbReference type="Proteomes" id="UP000789901">
    <property type="component" value="Unassembled WGS sequence"/>
</dbReference>
<evidence type="ECO:0000313" key="1">
    <source>
        <dbReference type="EMBL" id="CAG8844603.1"/>
    </source>
</evidence>
<feature type="non-terminal residue" evidence="1">
    <location>
        <position position="1"/>
    </location>
</feature>
<keyword evidence="2" id="KW-1185">Reference proteome</keyword>